<dbReference type="GO" id="GO:0004671">
    <property type="term" value="F:protein C-terminal S-isoprenylcysteine carboxyl O-methyltransferase activity"/>
    <property type="evidence" value="ECO:0007669"/>
    <property type="project" value="UniProtKB-EC"/>
</dbReference>
<dbReference type="EC" id="2.1.1.334" evidence="6"/>
<feature type="transmembrane region" description="Helical" evidence="5">
    <location>
        <begin position="48"/>
        <end position="67"/>
    </location>
</feature>
<dbReference type="RefSeq" id="WP_379084963.1">
    <property type="nucleotide sequence ID" value="NZ_JBHTJO010000001.1"/>
</dbReference>
<keyword evidence="6" id="KW-0489">Methyltransferase</keyword>
<dbReference type="InterPro" id="IPR007318">
    <property type="entry name" value="Phopholipid_MeTrfase"/>
</dbReference>
<evidence type="ECO:0000256" key="3">
    <source>
        <dbReference type="ARBA" id="ARBA00022989"/>
    </source>
</evidence>
<organism evidence="6 7">
    <name type="scientific">Methyloligella solikamskensis</name>
    <dbReference type="NCBI Taxonomy" id="1177756"/>
    <lineage>
        <taxon>Bacteria</taxon>
        <taxon>Pseudomonadati</taxon>
        <taxon>Pseudomonadota</taxon>
        <taxon>Alphaproteobacteria</taxon>
        <taxon>Hyphomicrobiales</taxon>
        <taxon>Hyphomicrobiaceae</taxon>
        <taxon>Methyloligella</taxon>
    </lineage>
</organism>
<keyword evidence="7" id="KW-1185">Reference proteome</keyword>
<dbReference type="Gene3D" id="1.20.120.1630">
    <property type="match status" value="1"/>
</dbReference>
<reference evidence="7" key="1">
    <citation type="journal article" date="2019" name="Int. J. Syst. Evol. Microbiol.">
        <title>The Global Catalogue of Microorganisms (GCM) 10K type strain sequencing project: providing services to taxonomists for standard genome sequencing and annotation.</title>
        <authorList>
            <consortium name="The Broad Institute Genomics Platform"/>
            <consortium name="The Broad Institute Genome Sequencing Center for Infectious Disease"/>
            <person name="Wu L."/>
            <person name="Ma J."/>
        </authorList>
    </citation>
    <scope>NUCLEOTIDE SEQUENCE [LARGE SCALE GENOMIC DNA]</scope>
    <source>
        <strain evidence="7">CCUG 61697</strain>
    </source>
</reference>
<dbReference type="EMBL" id="JBHTJO010000001">
    <property type="protein sequence ID" value="MFD0985871.1"/>
    <property type="molecule type" value="Genomic_DNA"/>
</dbReference>
<keyword evidence="3 5" id="KW-1133">Transmembrane helix</keyword>
<evidence type="ECO:0000256" key="4">
    <source>
        <dbReference type="ARBA" id="ARBA00023136"/>
    </source>
</evidence>
<keyword evidence="6" id="KW-0808">Transferase</keyword>
<dbReference type="GO" id="GO:0032259">
    <property type="term" value="P:methylation"/>
    <property type="evidence" value="ECO:0007669"/>
    <property type="project" value="UniProtKB-KW"/>
</dbReference>
<sequence length="205" mass="22355">MRSNAANKPANQKARIRLLQFGAALFLVGFMAIQPVFSHDGSDTIECIGVSLVLLCVAGRAWSSLYIGDKKNRELVTAGPYSMTRNPLYFFSMLGAVGIGLFAGSLVLAGLLGCLTYLILTTTAVKEAIHLDSLFGESYRDYEGRTPEFWPRPMLYSDAEQVTFSPDALKRTVLDGLLFIVALPAIELLEVVKESGYMSAGFTLL</sequence>
<keyword evidence="4 5" id="KW-0472">Membrane</keyword>
<evidence type="ECO:0000256" key="2">
    <source>
        <dbReference type="ARBA" id="ARBA00022692"/>
    </source>
</evidence>
<evidence type="ECO:0000313" key="6">
    <source>
        <dbReference type="EMBL" id="MFD0985871.1"/>
    </source>
</evidence>
<keyword evidence="2 5" id="KW-0812">Transmembrane</keyword>
<gene>
    <name evidence="6" type="ORF">ACFQ2F_02030</name>
</gene>
<feature type="transmembrane region" description="Helical" evidence="5">
    <location>
        <begin position="88"/>
        <end position="120"/>
    </location>
</feature>
<evidence type="ECO:0000256" key="1">
    <source>
        <dbReference type="ARBA" id="ARBA00004127"/>
    </source>
</evidence>
<proteinExistence type="predicted"/>
<name>A0ABW3J714_9HYPH</name>
<dbReference type="Proteomes" id="UP001597102">
    <property type="component" value="Unassembled WGS sequence"/>
</dbReference>
<comment type="subcellular location">
    <subcellularLocation>
        <location evidence="1">Endomembrane system</location>
        <topology evidence="1">Multi-pass membrane protein</topology>
    </subcellularLocation>
</comment>
<evidence type="ECO:0000256" key="5">
    <source>
        <dbReference type="SAM" id="Phobius"/>
    </source>
</evidence>
<protein>
    <submittedName>
        <fullName evidence="6">Methyltransferase family protein</fullName>
        <ecNumber evidence="6">2.1.1.100</ecNumber>
        <ecNumber evidence="6">2.1.1.334</ecNumber>
    </submittedName>
</protein>
<dbReference type="Pfam" id="PF04191">
    <property type="entry name" value="PEMT"/>
    <property type="match status" value="1"/>
</dbReference>
<comment type="caution">
    <text evidence="6">The sequence shown here is derived from an EMBL/GenBank/DDBJ whole genome shotgun (WGS) entry which is preliminary data.</text>
</comment>
<evidence type="ECO:0000313" key="7">
    <source>
        <dbReference type="Proteomes" id="UP001597102"/>
    </source>
</evidence>
<dbReference type="EC" id="2.1.1.100" evidence="6"/>
<accession>A0ABW3J714</accession>